<dbReference type="Proteomes" id="UP000274822">
    <property type="component" value="Unassembled WGS sequence"/>
</dbReference>
<feature type="compositionally biased region" description="Basic and acidic residues" evidence="1">
    <location>
        <begin position="76"/>
        <end position="102"/>
    </location>
</feature>
<evidence type="ECO:0000313" key="3">
    <source>
        <dbReference type="EMBL" id="RUS26079.1"/>
    </source>
</evidence>
<dbReference type="EMBL" id="RBNJ01011266">
    <property type="protein sequence ID" value="RUS26079.1"/>
    <property type="molecule type" value="Genomic_DNA"/>
</dbReference>
<accession>A0A433Q8K1</accession>
<gene>
    <name evidence="3" type="ORF">BC938DRAFT_471261</name>
</gene>
<dbReference type="Pfam" id="PF24845">
    <property type="entry name" value="DUF7721"/>
    <property type="match status" value="1"/>
</dbReference>
<sequence length="234" mass="24421">MSEERKKGGRRHRAPKPSDEAYERASKHSGGEDPSFFRGAVQNVLGRRKTEGNDDSDSDGSPPPHHRPVSEEDVESLSRAHEEIYKKSEGRPKSHHTDEDVGKAAAVQAFRKHQEEQKRKKEERQEEAEGSESESESESEGEERGGGGGGGNPQALMGMAMGEAMNLFNAGGGSGDKSAMVQSAAMMAMKIYMAQQSSKGGDGGGGMGGMIGGLMGGGGGGGGGGAMGLISKLL</sequence>
<feature type="compositionally biased region" description="Basic and acidic residues" evidence="1">
    <location>
        <begin position="112"/>
        <end position="124"/>
    </location>
</feature>
<evidence type="ECO:0000313" key="4">
    <source>
        <dbReference type="Proteomes" id="UP000274822"/>
    </source>
</evidence>
<feature type="domain" description="DUF7721" evidence="2">
    <location>
        <begin position="19"/>
        <end position="114"/>
    </location>
</feature>
<feature type="region of interest" description="Disordered" evidence="1">
    <location>
        <begin position="1"/>
        <end position="156"/>
    </location>
</feature>
<protein>
    <recommendedName>
        <fullName evidence="2">DUF7721 domain-containing protein</fullName>
    </recommendedName>
</protein>
<organism evidence="3 4">
    <name type="scientific">Jimgerdemannia flammicorona</name>
    <dbReference type="NCBI Taxonomy" id="994334"/>
    <lineage>
        <taxon>Eukaryota</taxon>
        <taxon>Fungi</taxon>
        <taxon>Fungi incertae sedis</taxon>
        <taxon>Mucoromycota</taxon>
        <taxon>Mucoromycotina</taxon>
        <taxon>Endogonomycetes</taxon>
        <taxon>Endogonales</taxon>
        <taxon>Endogonaceae</taxon>
        <taxon>Jimgerdemannia</taxon>
    </lineage>
</organism>
<dbReference type="InterPro" id="IPR056138">
    <property type="entry name" value="DUF7721"/>
</dbReference>
<evidence type="ECO:0000259" key="2">
    <source>
        <dbReference type="Pfam" id="PF24845"/>
    </source>
</evidence>
<dbReference type="AlphaFoldDB" id="A0A433Q8K1"/>
<keyword evidence="4" id="KW-1185">Reference proteome</keyword>
<feature type="compositionally biased region" description="Basic and acidic residues" evidence="1">
    <location>
        <begin position="16"/>
        <end position="31"/>
    </location>
</feature>
<name>A0A433Q8K1_9FUNG</name>
<comment type="caution">
    <text evidence="3">The sequence shown here is derived from an EMBL/GenBank/DDBJ whole genome shotgun (WGS) entry which is preliminary data.</text>
</comment>
<feature type="compositionally biased region" description="Acidic residues" evidence="1">
    <location>
        <begin position="125"/>
        <end position="141"/>
    </location>
</feature>
<reference evidence="3 4" key="1">
    <citation type="journal article" date="2018" name="New Phytol.">
        <title>Phylogenomics of Endogonaceae and evolution of mycorrhizas within Mucoromycota.</title>
        <authorList>
            <person name="Chang Y."/>
            <person name="Desiro A."/>
            <person name="Na H."/>
            <person name="Sandor L."/>
            <person name="Lipzen A."/>
            <person name="Clum A."/>
            <person name="Barry K."/>
            <person name="Grigoriev I.V."/>
            <person name="Martin F.M."/>
            <person name="Stajich J.E."/>
            <person name="Smith M.E."/>
            <person name="Bonito G."/>
            <person name="Spatafora J.W."/>
        </authorList>
    </citation>
    <scope>NUCLEOTIDE SEQUENCE [LARGE SCALE GENOMIC DNA]</scope>
    <source>
        <strain evidence="3 4">AD002</strain>
    </source>
</reference>
<evidence type="ECO:0000256" key="1">
    <source>
        <dbReference type="SAM" id="MobiDB-lite"/>
    </source>
</evidence>
<proteinExistence type="predicted"/>